<dbReference type="UniPathway" id="UPA00378"/>
<sequence length="92" mass="10783">MTKLFQWLLCISLYVAVWLAVLTRRVHNAFLDEWIDIVKFSPVIIAVLFGVCSLTIILWRVYTFNDCPQAAAELHEQIKKTKEELKRKGLEF</sequence>
<comment type="similarity">
    <text evidence="2 7">Belongs to the DPM3 family.</text>
</comment>
<evidence type="ECO:0000313" key="8">
    <source>
        <dbReference type="EMBL" id="JAW15124.1"/>
    </source>
</evidence>
<evidence type="ECO:0000256" key="7">
    <source>
        <dbReference type="RuleBase" id="RU365085"/>
    </source>
</evidence>
<dbReference type="GO" id="GO:0033185">
    <property type="term" value="C:dolichol-phosphate-mannose synthase complex"/>
    <property type="evidence" value="ECO:0007669"/>
    <property type="project" value="TreeGrafter"/>
</dbReference>
<keyword evidence="8" id="KW-0808">Transferase</keyword>
<dbReference type="GO" id="GO:0006506">
    <property type="term" value="P:GPI anchor biosynthetic process"/>
    <property type="evidence" value="ECO:0007669"/>
    <property type="project" value="TreeGrafter"/>
</dbReference>
<dbReference type="GO" id="GO:0016757">
    <property type="term" value="F:glycosyltransferase activity"/>
    <property type="evidence" value="ECO:0007669"/>
    <property type="project" value="UniProtKB-KW"/>
</dbReference>
<comment type="subunit">
    <text evidence="7">Component of the dolichol-phosphate mannose (DPM) synthase complex.</text>
</comment>
<keyword evidence="4 7" id="KW-0256">Endoplasmic reticulum</keyword>
<evidence type="ECO:0000256" key="4">
    <source>
        <dbReference type="ARBA" id="ARBA00022824"/>
    </source>
</evidence>
<evidence type="ECO:0000256" key="1">
    <source>
        <dbReference type="ARBA" id="ARBA00004477"/>
    </source>
</evidence>
<dbReference type="Pfam" id="PF08285">
    <property type="entry name" value="DPM3"/>
    <property type="match status" value="1"/>
</dbReference>
<dbReference type="PANTHER" id="PTHR16433:SF0">
    <property type="entry name" value="DOLICHOL-PHOSPHATE MANNOSYLTRANSFERASE SUBUNIT 3"/>
    <property type="match status" value="1"/>
</dbReference>
<reference evidence="8" key="1">
    <citation type="journal article" date="2018" name="PLoS Negl. Trop. Dis.">
        <title>An insight into the salivary gland and fat body transcriptome of Panstrongylus lignarius (Hemiptera: Heteroptera), the main vector of Chagas disease in Peru.</title>
        <authorList>
            <person name="Nevoa J.C."/>
            <person name="Mendes M.T."/>
            <person name="da Silva M.V."/>
            <person name="Soares S.C."/>
            <person name="Oliveira C.J.F."/>
            <person name="Ribeiro J.M.C."/>
        </authorList>
    </citation>
    <scope>NUCLEOTIDE SEQUENCE</scope>
</reference>
<evidence type="ECO:0000256" key="5">
    <source>
        <dbReference type="ARBA" id="ARBA00022989"/>
    </source>
</evidence>
<comment type="subcellular location">
    <subcellularLocation>
        <location evidence="1 7">Endoplasmic reticulum membrane</location>
        <topology evidence="1 7">Multi-pass membrane protein</topology>
    </subcellularLocation>
</comment>
<dbReference type="InterPro" id="IPR013174">
    <property type="entry name" value="DPM3"/>
</dbReference>
<keyword evidence="8" id="KW-0328">Glycosyltransferase</keyword>
<comment type="function">
    <text evidence="7">Stabilizer subunit of the dolichol-phosphate mannose (DPM) synthase complex; tethers catalytic subunit to the ER.</text>
</comment>
<evidence type="ECO:0000256" key="6">
    <source>
        <dbReference type="ARBA" id="ARBA00023136"/>
    </source>
</evidence>
<organism evidence="8">
    <name type="scientific">Panstrongylus lignarius</name>
    <dbReference type="NCBI Taxonomy" id="156445"/>
    <lineage>
        <taxon>Eukaryota</taxon>
        <taxon>Metazoa</taxon>
        <taxon>Ecdysozoa</taxon>
        <taxon>Arthropoda</taxon>
        <taxon>Hexapoda</taxon>
        <taxon>Insecta</taxon>
        <taxon>Pterygota</taxon>
        <taxon>Neoptera</taxon>
        <taxon>Paraneoptera</taxon>
        <taxon>Hemiptera</taxon>
        <taxon>Heteroptera</taxon>
        <taxon>Panheteroptera</taxon>
        <taxon>Cimicomorpha</taxon>
        <taxon>Reduviidae</taxon>
        <taxon>Triatominae</taxon>
        <taxon>Panstrongylus</taxon>
    </lineage>
</organism>
<evidence type="ECO:0000256" key="3">
    <source>
        <dbReference type="ARBA" id="ARBA00022692"/>
    </source>
</evidence>
<dbReference type="PANTHER" id="PTHR16433">
    <property type="entry name" value="DOLICHOL-PHOSPHATE MANNOSYLTRANSFERASE SUBUNIT 3"/>
    <property type="match status" value="1"/>
</dbReference>
<keyword evidence="6 7" id="KW-0472">Membrane</keyword>
<keyword evidence="5 7" id="KW-1133">Transmembrane helix</keyword>
<keyword evidence="3 7" id="KW-0812">Transmembrane</keyword>
<dbReference type="EMBL" id="GFTR01001302">
    <property type="protein sequence ID" value="JAW15124.1"/>
    <property type="molecule type" value="Transcribed_RNA"/>
</dbReference>
<feature type="transmembrane region" description="Helical" evidence="7">
    <location>
        <begin position="43"/>
        <end position="62"/>
    </location>
</feature>
<dbReference type="GO" id="GO:0005789">
    <property type="term" value="C:endoplasmic reticulum membrane"/>
    <property type="evidence" value="ECO:0007669"/>
    <property type="project" value="UniProtKB-SubCell"/>
</dbReference>
<feature type="transmembrane region" description="Helical" evidence="7">
    <location>
        <begin position="6"/>
        <end position="22"/>
    </location>
</feature>
<dbReference type="AlphaFoldDB" id="A0A224XVD6"/>
<accession>A0A224XVD6</accession>
<evidence type="ECO:0000256" key="2">
    <source>
        <dbReference type="ARBA" id="ARBA00010430"/>
    </source>
</evidence>
<protein>
    <recommendedName>
        <fullName evidence="7">Dolichol-phosphate mannosyltransferase subunit 3</fullName>
    </recommendedName>
</protein>
<name>A0A224XVD6_9HEMI</name>
<comment type="pathway">
    <text evidence="7">Protein modification; protein glycosylation.</text>
</comment>
<proteinExistence type="inferred from homology"/>